<dbReference type="GO" id="GO:0003735">
    <property type="term" value="F:structural constituent of ribosome"/>
    <property type="evidence" value="ECO:0007669"/>
    <property type="project" value="InterPro"/>
</dbReference>
<evidence type="ECO:0000256" key="5">
    <source>
        <dbReference type="HAMAP-Rule" id="MF_01328"/>
    </source>
</evidence>
<evidence type="ECO:0000256" key="2">
    <source>
        <dbReference type="ARBA" id="ARBA00022980"/>
    </source>
</evidence>
<dbReference type="Pfam" id="PF00573">
    <property type="entry name" value="Ribosomal_L4"/>
    <property type="match status" value="1"/>
</dbReference>
<protein>
    <recommendedName>
        <fullName evidence="4 5">Large ribosomal subunit protein uL4</fullName>
    </recommendedName>
</protein>
<dbReference type="HAMAP" id="MF_01328_B">
    <property type="entry name" value="Ribosomal_uL4_B"/>
    <property type="match status" value="1"/>
</dbReference>
<dbReference type="STRING" id="1562698.DESAMIL20_1575"/>
<evidence type="ECO:0000313" key="8">
    <source>
        <dbReference type="Proteomes" id="UP000194141"/>
    </source>
</evidence>
<feature type="region of interest" description="Disordered" evidence="6">
    <location>
        <begin position="50"/>
        <end position="71"/>
    </location>
</feature>
<evidence type="ECO:0000256" key="4">
    <source>
        <dbReference type="ARBA" id="ARBA00035244"/>
    </source>
</evidence>
<dbReference type="PANTHER" id="PTHR10746:SF6">
    <property type="entry name" value="LARGE RIBOSOMAL SUBUNIT PROTEIN UL4M"/>
    <property type="match status" value="1"/>
</dbReference>
<dbReference type="SUPFAM" id="SSF52166">
    <property type="entry name" value="Ribosomal protein L4"/>
    <property type="match status" value="1"/>
</dbReference>
<keyword evidence="5" id="KW-0699">rRNA-binding</keyword>
<comment type="function">
    <text evidence="5">Forms part of the polypeptide exit tunnel.</text>
</comment>
<dbReference type="InterPro" id="IPR002136">
    <property type="entry name" value="Ribosomal_uL4"/>
</dbReference>
<dbReference type="Gene3D" id="3.40.1370.10">
    <property type="match status" value="1"/>
</dbReference>
<comment type="similarity">
    <text evidence="1 5">Belongs to the universal ribosomal protein uL4 family.</text>
</comment>
<dbReference type="GO" id="GO:0019843">
    <property type="term" value="F:rRNA binding"/>
    <property type="evidence" value="ECO:0007669"/>
    <property type="project" value="UniProtKB-UniRule"/>
</dbReference>
<dbReference type="NCBIfam" id="TIGR03953">
    <property type="entry name" value="rplD_bact"/>
    <property type="match status" value="1"/>
</dbReference>
<evidence type="ECO:0000256" key="3">
    <source>
        <dbReference type="ARBA" id="ARBA00023274"/>
    </source>
</evidence>
<organism evidence="7 8">
    <name type="scientific">Desulfurella amilsii</name>
    <dbReference type="NCBI Taxonomy" id="1562698"/>
    <lineage>
        <taxon>Bacteria</taxon>
        <taxon>Pseudomonadati</taxon>
        <taxon>Campylobacterota</taxon>
        <taxon>Desulfurellia</taxon>
        <taxon>Desulfurellales</taxon>
        <taxon>Desulfurellaceae</taxon>
        <taxon>Desulfurella</taxon>
    </lineage>
</organism>
<keyword evidence="2 5" id="KW-0689">Ribosomal protein</keyword>
<dbReference type="Proteomes" id="UP000194141">
    <property type="component" value="Unassembled WGS sequence"/>
</dbReference>
<gene>
    <name evidence="5" type="primary">rplD</name>
    <name evidence="7" type="ORF">DESAMIL20_1575</name>
</gene>
<evidence type="ECO:0000256" key="1">
    <source>
        <dbReference type="ARBA" id="ARBA00010528"/>
    </source>
</evidence>
<dbReference type="RefSeq" id="WP_086034270.1">
    <property type="nucleotide sequence ID" value="NZ_MDSU01000018.1"/>
</dbReference>
<name>A0A1X4XWW0_9BACT</name>
<proteinExistence type="inferred from homology"/>
<dbReference type="GO" id="GO:0006412">
    <property type="term" value="P:translation"/>
    <property type="evidence" value="ECO:0007669"/>
    <property type="project" value="UniProtKB-UniRule"/>
</dbReference>
<dbReference type="GO" id="GO:0005840">
    <property type="term" value="C:ribosome"/>
    <property type="evidence" value="ECO:0007669"/>
    <property type="project" value="UniProtKB-KW"/>
</dbReference>
<dbReference type="GO" id="GO:1990904">
    <property type="term" value="C:ribonucleoprotein complex"/>
    <property type="evidence" value="ECO:0007669"/>
    <property type="project" value="UniProtKB-KW"/>
</dbReference>
<dbReference type="AlphaFoldDB" id="A0A1X4XWW0"/>
<comment type="caution">
    <text evidence="7">The sequence shown here is derived from an EMBL/GenBank/DDBJ whole genome shotgun (WGS) entry which is preliminary data.</text>
</comment>
<comment type="function">
    <text evidence="5">One of the primary rRNA binding proteins, this protein initially binds near the 5'-end of the 23S rRNA. It is important during the early stages of 50S assembly. It makes multiple contacts with different domains of the 23S rRNA in the assembled 50S subunit and ribosome.</text>
</comment>
<keyword evidence="5" id="KW-0694">RNA-binding</keyword>
<evidence type="ECO:0000256" key="6">
    <source>
        <dbReference type="SAM" id="MobiDB-lite"/>
    </source>
</evidence>
<dbReference type="EMBL" id="MDSU01000018">
    <property type="protein sequence ID" value="OSS42022.1"/>
    <property type="molecule type" value="Genomic_DNA"/>
</dbReference>
<evidence type="ECO:0000313" key="7">
    <source>
        <dbReference type="EMBL" id="OSS42022.1"/>
    </source>
</evidence>
<dbReference type="PANTHER" id="PTHR10746">
    <property type="entry name" value="50S RIBOSOMAL PROTEIN L4"/>
    <property type="match status" value="1"/>
</dbReference>
<sequence length="208" mass="23752">MKIEYFDKDINKVGEMDFDLNYKPSKKSGVVVNRVVRVLLANKRQWTASTKTRGEVSGGGKKPWKQKGTGRARAGSIRSPLFRGGGVIFGPKPKTDFELKINKKEKRKAFLEVLMDHIEAKTLMVLNDLNFEKPKTKLASELVKKLDAEKSLFILDKNMLNAYLSLRNLKLVEVRNVDSVNVYDLIRFPKVVTTKDTFEKLSRRFTNG</sequence>
<dbReference type="InterPro" id="IPR013005">
    <property type="entry name" value="Ribosomal_uL4-like"/>
</dbReference>
<dbReference type="InterPro" id="IPR023574">
    <property type="entry name" value="Ribosomal_uL4_dom_sf"/>
</dbReference>
<reference evidence="7 8" key="1">
    <citation type="journal article" date="2017" name="Front. Microbiol.">
        <title>Genome Sequence of Desulfurella amilsii Strain TR1 and Comparative Genomics of Desulfurellaceae Family.</title>
        <authorList>
            <person name="Florentino A.P."/>
            <person name="Stams A.J."/>
            <person name="Sanchez-Andrea I."/>
        </authorList>
    </citation>
    <scope>NUCLEOTIDE SEQUENCE [LARGE SCALE GENOMIC DNA]</scope>
    <source>
        <strain evidence="7 8">TR1</strain>
    </source>
</reference>
<keyword evidence="8" id="KW-1185">Reference proteome</keyword>
<keyword evidence="3 5" id="KW-0687">Ribonucleoprotein</keyword>
<dbReference type="OrthoDB" id="9803201at2"/>
<accession>A0A1X4XWW0</accession>
<comment type="subunit">
    <text evidence="5">Part of the 50S ribosomal subunit.</text>
</comment>